<dbReference type="AlphaFoldDB" id="A0A174C5H6"/>
<dbReference type="EMBL" id="CYZE01000003">
    <property type="protein sequence ID" value="CUO07150.1"/>
    <property type="molecule type" value="Genomic_DNA"/>
</dbReference>
<keyword evidence="1" id="KW-1133">Transmembrane helix</keyword>
<gene>
    <name evidence="2" type="ORF">ERS852407_01812</name>
</gene>
<keyword evidence="1" id="KW-0812">Transmembrane</keyword>
<evidence type="ECO:0000313" key="2">
    <source>
        <dbReference type="EMBL" id="CUO07150.1"/>
    </source>
</evidence>
<evidence type="ECO:0000256" key="1">
    <source>
        <dbReference type="SAM" id="Phobius"/>
    </source>
</evidence>
<accession>A0A174C5H6</accession>
<name>A0A174C5H6_9FIRM</name>
<feature type="transmembrane region" description="Helical" evidence="1">
    <location>
        <begin position="6"/>
        <end position="25"/>
    </location>
</feature>
<dbReference type="PROSITE" id="PS51257">
    <property type="entry name" value="PROKAR_LIPOPROTEIN"/>
    <property type="match status" value="1"/>
</dbReference>
<proteinExistence type="predicted"/>
<dbReference type="RefSeq" id="WP_055654301.1">
    <property type="nucleotide sequence ID" value="NZ_CABIXC010000003.1"/>
</dbReference>
<organism evidence="2 3">
    <name type="scientific">Hungatella hathewayi</name>
    <dbReference type="NCBI Taxonomy" id="154046"/>
    <lineage>
        <taxon>Bacteria</taxon>
        <taxon>Bacillati</taxon>
        <taxon>Bacillota</taxon>
        <taxon>Clostridia</taxon>
        <taxon>Lachnospirales</taxon>
        <taxon>Lachnospiraceae</taxon>
        <taxon>Hungatella</taxon>
    </lineage>
</organism>
<dbReference type="Proteomes" id="UP000095651">
    <property type="component" value="Unassembled WGS sequence"/>
</dbReference>
<protein>
    <submittedName>
        <fullName evidence="2">Uncharacterized protein</fullName>
    </submittedName>
</protein>
<evidence type="ECO:0000313" key="3">
    <source>
        <dbReference type="Proteomes" id="UP000095651"/>
    </source>
</evidence>
<reference evidence="2 3" key="1">
    <citation type="submission" date="2015-09" db="EMBL/GenBank/DDBJ databases">
        <authorList>
            <consortium name="Pathogen Informatics"/>
        </authorList>
    </citation>
    <scope>NUCLEOTIDE SEQUENCE [LARGE SCALE GENOMIC DNA]</scope>
    <source>
        <strain evidence="2 3">2789STDY5608850</strain>
    </source>
</reference>
<keyword evidence="1" id="KW-0472">Membrane</keyword>
<sequence length="209" mass="24129">MKRTKFKLPIFISILLLGLGCFFVGRKNGYRDLFKDILSRYPEGNIAVTLIVDLTHNGNDDLLVISQDALEITLEVYTITDGKPVVIYKDSASDNHAGWRWYYLTVVDDKDYILQYTPEIWNGIGNYHLEVFSFDQKGQKEILETHKLPYDSIHIFEDKKLDLLNKTENFKAIYEKWLACSTPLITIGSDPLTGHSVNYILKEKLPNTY</sequence>